<evidence type="ECO:0000256" key="1">
    <source>
        <dbReference type="ARBA" id="ARBA00007340"/>
    </source>
</evidence>
<dbReference type="GO" id="GO:0003743">
    <property type="term" value="F:translation initiation factor activity"/>
    <property type="evidence" value="ECO:0007669"/>
    <property type="project" value="UniProtKB-UniRule"/>
</dbReference>
<evidence type="ECO:0000313" key="6">
    <source>
        <dbReference type="EMBL" id="KAG2199266.1"/>
    </source>
</evidence>
<dbReference type="InterPro" id="IPR012340">
    <property type="entry name" value="NA-bd_OB-fold"/>
</dbReference>
<dbReference type="InterPro" id="IPR006196">
    <property type="entry name" value="RNA-binding_domain_S1_IF1"/>
</dbReference>
<accession>A0A8H7UUN7</accession>
<dbReference type="SUPFAM" id="SSF50249">
    <property type="entry name" value="Nucleic acid-binding proteins"/>
    <property type="match status" value="1"/>
</dbReference>
<keyword evidence="3" id="KW-0648">Protein biosynthesis</keyword>
<evidence type="ECO:0000256" key="2">
    <source>
        <dbReference type="ARBA" id="ARBA00022884"/>
    </source>
</evidence>
<evidence type="ECO:0000313" key="7">
    <source>
        <dbReference type="Proteomes" id="UP000650833"/>
    </source>
</evidence>
<dbReference type="GO" id="GO:0005634">
    <property type="term" value="C:nucleus"/>
    <property type="evidence" value="ECO:0007669"/>
    <property type="project" value="TreeGrafter"/>
</dbReference>
<evidence type="ECO:0000256" key="3">
    <source>
        <dbReference type="PROSITE-ProRule" id="PRU00181"/>
    </source>
</evidence>
<dbReference type="Pfam" id="PF01176">
    <property type="entry name" value="eIF-1a"/>
    <property type="match status" value="1"/>
</dbReference>
<dbReference type="PANTHER" id="PTHR21641">
    <property type="entry name" value="TRANSLATION INITIATION FACTOR-RELATED"/>
    <property type="match status" value="1"/>
</dbReference>
<comment type="caution">
    <text evidence="6">The sequence shown here is derived from an EMBL/GenBank/DDBJ whole genome shotgun (WGS) entry which is preliminary data.</text>
</comment>
<dbReference type="PANTHER" id="PTHR21641:SF0">
    <property type="entry name" value="RNA-BINDING PROTEIN EIF1AD-RELATED"/>
    <property type="match status" value="1"/>
</dbReference>
<dbReference type="GO" id="GO:0003723">
    <property type="term" value="F:RNA binding"/>
    <property type="evidence" value="ECO:0007669"/>
    <property type="project" value="UniProtKB-KW"/>
</dbReference>
<dbReference type="InterPro" id="IPR001253">
    <property type="entry name" value="TIF_eIF-1A"/>
</dbReference>
<sequence length="157" mass="17886">MGKKQTARDQLDDDFEIEQGQVYARSLGPRGNHQHEVEFIDGEKKLVTLPPRFRNVVWLKRGHYVIVDPTVGISEKVAGEIVQVLFPKNIKDLKAAGKWPEEFSDPKSEPNVPSQQPSKGEYNEDEEGEEEEEDDLFVNNNRPVMSDTDSSSEEEDE</sequence>
<reference evidence="6" key="1">
    <citation type="submission" date="2020-12" db="EMBL/GenBank/DDBJ databases">
        <title>Metabolic potential, ecology and presence of endohyphal bacteria is reflected in genomic diversity of Mucoromycotina.</title>
        <authorList>
            <person name="Muszewska A."/>
            <person name="Okrasinska A."/>
            <person name="Steczkiewicz K."/>
            <person name="Drgas O."/>
            <person name="Orlowska M."/>
            <person name="Perlinska-Lenart U."/>
            <person name="Aleksandrzak-Piekarczyk T."/>
            <person name="Szatraj K."/>
            <person name="Zielenkiewicz U."/>
            <person name="Pilsyk S."/>
            <person name="Malc E."/>
            <person name="Mieczkowski P."/>
            <person name="Kruszewska J.S."/>
            <person name="Biernat P."/>
            <person name="Pawlowska J."/>
        </authorList>
    </citation>
    <scope>NUCLEOTIDE SEQUENCE</scope>
    <source>
        <strain evidence="6">CBS 226.32</strain>
    </source>
</reference>
<dbReference type="Gene3D" id="2.40.50.140">
    <property type="entry name" value="Nucleic acid-binding proteins"/>
    <property type="match status" value="1"/>
</dbReference>
<feature type="domain" description="S1-like" evidence="5">
    <location>
        <begin position="2"/>
        <end position="69"/>
    </location>
</feature>
<dbReference type="EMBL" id="JAEPRC010000358">
    <property type="protein sequence ID" value="KAG2199266.1"/>
    <property type="molecule type" value="Genomic_DNA"/>
</dbReference>
<dbReference type="InterPro" id="IPR039294">
    <property type="entry name" value="EIF1AD"/>
</dbReference>
<keyword evidence="3" id="KW-0396">Initiation factor</keyword>
<name>A0A8H7UUN7_9FUNG</name>
<comment type="similarity">
    <text evidence="1">Belongs to the EIF1AD family.</text>
</comment>
<dbReference type="SMART" id="SM00652">
    <property type="entry name" value="eIF1a"/>
    <property type="match status" value="1"/>
</dbReference>
<organism evidence="6 7">
    <name type="scientific">Mucor plumbeus</name>
    <dbReference type="NCBI Taxonomy" id="97098"/>
    <lineage>
        <taxon>Eukaryota</taxon>
        <taxon>Fungi</taxon>
        <taxon>Fungi incertae sedis</taxon>
        <taxon>Mucoromycota</taxon>
        <taxon>Mucoromycotina</taxon>
        <taxon>Mucoromycetes</taxon>
        <taxon>Mucorales</taxon>
        <taxon>Mucorineae</taxon>
        <taxon>Mucoraceae</taxon>
        <taxon>Mucor</taxon>
    </lineage>
</organism>
<dbReference type="PROSITE" id="PS50832">
    <property type="entry name" value="S1_IF1_TYPE"/>
    <property type="match status" value="1"/>
</dbReference>
<evidence type="ECO:0000259" key="5">
    <source>
        <dbReference type="PROSITE" id="PS50832"/>
    </source>
</evidence>
<keyword evidence="7" id="KW-1185">Reference proteome</keyword>
<keyword evidence="2" id="KW-0694">RNA-binding</keyword>
<evidence type="ECO:0000256" key="4">
    <source>
        <dbReference type="SAM" id="MobiDB-lite"/>
    </source>
</evidence>
<dbReference type="Proteomes" id="UP000650833">
    <property type="component" value="Unassembled WGS sequence"/>
</dbReference>
<gene>
    <name evidence="6" type="ORF">INT46_008808</name>
</gene>
<proteinExistence type="inferred from homology"/>
<feature type="compositionally biased region" description="Acidic residues" evidence="4">
    <location>
        <begin position="123"/>
        <end position="136"/>
    </location>
</feature>
<dbReference type="AlphaFoldDB" id="A0A8H7UUN7"/>
<feature type="compositionally biased region" description="Basic and acidic residues" evidence="4">
    <location>
        <begin position="97"/>
        <end position="108"/>
    </location>
</feature>
<feature type="region of interest" description="Disordered" evidence="4">
    <location>
        <begin position="97"/>
        <end position="157"/>
    </location>
</feature>
<protein>
    <recommendedName>
        <fullName evidence="5">S1-like domain-containing protein</fullName>
    </recommendedName>
</protein>
<dbReference type="OrthoDB" id="1738325at2759"/>